<protein>
    <submittedName>
        <fullName evidence="2">Uncharacterized protein</fullName>
    </submittedName>
</protein>
<evidence type="ECO:0000313" key="2">
    <source>
        <dbReference type="EMBL" id="KAJ2845186.1"/>
    </source>
</evidence>
<accession>A0A9W8I2M9</accession>
<dbReference type="AlphaFoldDB" id="A0A9W8I2M9"/>
<reference evidence="2" key="1">
    <citation type="submission" date="2022-07" db="EMBL/GenBank/DDBJ databases">
        <title>Phylogenomic reconstructions and comparative analyses of Kickxellomycotina fungi.</title>
        <authorList>
            <person name="Reynolds N.K."/>
            <person name="Stajich J.E."/>
            <person name="Barry K."/>
            <person name="Grigoriev I.V."/>
            <person name="Crous P."/>
            <person name="Smith M.E."/>
        </authorList>
    </citation>
    <scope>NUCLEOTIDE SEQUENCE</scope>
    <source>
        <strain evidence="2">NRRL 1566</strain>
    </source>
</reference>
<sequence>MSLDQIRKEIVDSRSSSSPQPPIGGRYIALLRRTPTGMLFSDPVYIATDQQLPQLPDGVQYMVVHPLPTTEKPPTMEAYMPKNALKKLELPIAKQPDAPILLKEEMGMYSSFMPTRDTSLTSLSTSDYTALNSGLVSGNHNEHVDVDSALDLASKVLNEIYESSGEQLGDSTTEITAATLHELGLLPSDIGLDNSQQTPSNIEAAELLLEENNRLLAQLQMFQDKRAQSGDYGAISQEEQKVAAKLQLNLMRAVAVQPPKQVRPPQEEIQRAVKLLMTNSNSAYNSTATYSGTLPPQRRFAFMSNAVAGSSVPQNATIAPMQRVPHSKQ</sequence>
<proteinExistence type="predicted"/>
<dbReference type="OrthoDB" id="5550319at2759"/>
<dbReference type="EMBL" id="JANBUW010000869">
    <property type="protein sequence ID" value="KAJ2845186.1"/>
    <property type="molecule type" value="Genomic_DNA"/>
</dbReference>
<gene>
    <name evidence="2" type="ORF">IWW36_004886</name>
</gene>
<feature type="compositionally biased region" description="Basic and acidic residues" evidence="1">
    <location>
        <begin position="1"/>
        <end position="12"/>
    </location>
</feature>
<dbReference type="Proteomes" id="UP001139887">
    <property type="component" value="Unassembled WGS sequence"/>
</dbReference>
<name>A0A9W8I2M9_9FUNG</name>
<feature type="region of interest" description="Disordered" evidence="1">
    <location>
        <begin position="1"/>
        <end position="24"/>
    </location>
</feature>
<organism evidence="2 3">
    <name type="scientific">Coemansia brasiliensis</name>
    <dbReference type="NCBI Taxonomy" id="2650707"/>
    <lineage>
        <taxon>Eukaryota</taxon>
        <taxon>Fungi</taxon>
        <taxon>Fungi incertae sedis</taxon>
        <taxon>Zoopagomycota</taxon>
        <taxon>Kickxellomycotina</taxon>
        <taxon>Kickxellomycetes</taxon>
        <taxon>Kickxellales</taxon>
        <taxon>Kickxellaceae</taxon>
        <taxon>Coemansia</taxon>
    </lineage>
</organism>
<evidence type="ECO:0000256" key="1">
    <source>
        <dbReference type="SAM" id="MobiDB-lite"/>
    </source>
</evidence>
<evidence type="ECO:0000313" key="3">
    <source>
        <dbReference type="Proteomes" id="UP001139887"/>
    </source>
</evidence>
<keyword evidence="3" id="KW-1185">Reference proteome</keyword>
<comment type="caution">
    <text evidence="2">The sequence shown here is derived from an EMBL/GenBank/DDBJ whole genome shotgun (WGS) entry which is preliminary data.</text>
</comment>